<keyword evidence="12" id="KW-0560">Oxidoreductase</keyword>
<accession>A0ABU4HYG5</accession>
<evidence type="ECO:0000256" key="10">
    <source>
        <dbReference type="SAM" id="MobiDB-lite"/>
    </source>
</evidence>
<keyword evidence="6" id="KW-0328">Glycosyltransferase</keyword>
<dbReference type="SUPFAM" id="SSF55469">
    <property type="entry name" value="FMN-dependent nitroreductase-like"/>
    <property type="match status" value="1"/>
</dbReference>
<evidence type="ECO:0000256" key="8">
    <source>
        <dbReference type="ARBA" id="ARBA00030686"/>
    </source>
</evidence>
<dbReference type="InterPro" id="IPR029479">
    <property type="entry name" value="Nitroreductase"/>
</dbReference>
<dbReference type="InterPro" id="IPR023195">
    <property type="entry name" value="Nict_dMeBzImd_PRibTrfase_N"/>
</dbReference>
<dbReference type="InterPro" id="IPR003200">
    <property type="entry name" value="Nict_dMeBzImd_PRibTrfase"/>
</dbReference>
<proteinExistence type="inferred from homology"/>
<organism evidence="12 13">
    <name type="scientific">Conexibacter stalactiti</name>
    <dbReference type="NCBI Taxonomy" id="1940611"/>
    <lineage>
        <taxon>Bacteria</taxon>
        <taxon>Bacillati</taxon>
        <taxon>Actinomycetota</taxon>
        <taxon>Thermoleophilia</taxon>
        <taxon>Solirubrobacterales</taxon>
        <taxon>Conexibacteraceae</taxon>
        <taxon>Conexibacter</taxon>
    </lineage>
</organism>
<feature type="region of interest" description="Disordered" evidence="10">
    <location>
        <begin position="1"/>
        <end position="32"/>
    </location>
</feature>
<dbReference type="Pfam" id="PF00881">
    <property type="entry name" value="Nitroreductase"/>
    <property type="match status" value="1"/>
</dbReference>
<dbReference type="InterPro" id="IPR036087">
    <property type="entry name" value="Nict_dMeBzImd_PRibTrfase_sf"/>
</dbReference>
<dbReference type="PANTHER" id="PTHR43463:SF1">
    <property type="entry name" value="NICOTINATE-NUCLEOTIDE--DIMETHYLBENZIMIDAZOLE PHOSPHORIBOSYLTRANSFERASE"/>
    <property type="match status" value="1"/>
</dbReference>
<evidence type="ECO:0000256" key="1">
    <source>
        <dbReference type="ARBA" id="ARBA00005049"/>
    </source>
</evidence>
<dbReference type="Gene3D" id="3.40.109.10">
    <property type="entry name" value="NADH Oxidase"/>
    <property type="match status" value="1"/>
</dbReference>
<dbReference type="PANTHER" id="PTHR43463">
    <property type="entry name" value="NICOTINATE-NUCLEOTIDE--DIMETHYLBENZIMIDAZOLE PHOSPHORIBOSYLTRANSFERASE"/>
    <property type="match status" value="1"/>
</dbReference>
<dbReference type="Gene3D" id="3.40.50.10210">
    <property type="match status" value="1"/>
</dbReference>
<reference evidence="12 13" key="2">
    <citation type="submission" date="2023-10" db="EMBL/GenBank/DDBJ databases">
        <authorList>
            <person name="Han X.F."/>
        </authorList>
    </citation>
    <scope>NUCLEOTIDE SEQUENCE [LARGE SCALE GENOMIC DNA]</scope>
    <source>
        <strain evidence="12 13">KCTC 39840</strain>
    </source>
</reference>
<comment type="catalytic activity">
    <reaction evidence="9">
        <text>5,6-dimethylbenzimidazole + nicotinate beta-D-ribonucleotide = alpha-ribazole 5'-phosphate + nicotinate + H(+)</text>
        <dbReference type="Rhea" id="RHEA:11196"/>
        <dbReference type="ChEBI" id="CHEBI:15378"/>
        <dbReference type="ChEBI" id="CHEBI:15890"/>
        <dbReference type="ChEBI" id="CHEBI:32544"/>
        <dbReference type="ChEBI" id="CHEBI:57502"/>
        <dbReference type="ChEBI" id="CHEBI:57918"/>
        <dbReference type="EC" id="2.4.2.21"/>
    </reaction>
</comment>
<dbReference type="SUPFAM" id="SSF52733">
    <property type="entry name" value="Nicotinate mononucleotide:5,6-dimethylbenzimidazole phosphoribosyltransferase (CobT)"/>
    <property type="match status" value="2"/>
</dbReference>
<evidence type="ECO:0000256" key="9">
    <source>
        <dbReference type="ARBA" id="ARBA00047340"/>
    </source>
</evidence>
<dbReference type="Proteomes" id="UP001284601">
    <property type="component" value="Unassembled WGS sequence"/>
</dbReference>
<dbReference type="Gene3D" id="1.10.1610.10">
    <property type="match status" value="1"/>
</dbReference>
<dbReference type="Pfam" id="PF02277">
    <property type="entry name" value="DBI_PRT"/>
    <property type="match status" value="2"/>
</dbReference>
<evidence type="ECO:0000256" key="4">
    <source>
        <dbReference type="ARBA" id="ARBA00015486"/>
    </source>
</evidence>
<evidence type="ECO:0000256" key="6">
    <source>
        <dbReference type="ARBA" id="ARBA00022676"/>
    </source>
</evidence>
<comment type="pathway">
    <text evidence="1">Nucleoside biosynthesis; alpha-ribazole biosynthesis; alpha-ribazole from 5,6-dimethylbenzimidazole: step 1/2.</text>
</comment>
<dbReference type="RefSeq" id="WP_318600898.1">
    <property type="nucleotide sequence ID" value="NZ_JAWSTH010000136.1"/>
</dbReference>
<dbReference type="InterPro" id="IPR012825">
    <property type="entry name" value="BluB"/>
</dbReference>
<reference evidence="13" key="1">
    <citation type="submission" date="2023-07" db="EMBL/GenBank/DDBJ databases">
        <title>Conexibacter stalactiti sp. nov., isolated from stalactites in a lava cave and emended description of the genus Conexibacter.</title>
        <authorList>
            <person name="Lee S.D."/>
        </authorList>
    </citation>
    <scope>NUCLEOTIDE SEQUENCE [LARGE SCALE GENOMIC DNA]</scope>
    <source>
        <strain evidence="13">KCTC 39840</strain>
    </source>
</reference>
<gene>
    <name evidence="12" type="primary">bluB</name>
    <name evidence="12" type="ORF">R7226_28690</name>
</gene>
<keyword evidence="7" id="KW-0808">Transferase</keyword>
<evidence type="ECO:0000259" key="11">
    <source>
        <dbReference type="Pfam" id="PF00881"/>
    </source>
</evidence>
<dbReference type="CDD" id="cd02439">
    <property type="entry name" value="DMB-PRT_CobT"/>
    <property type="match status" value="1"/>
</dbReference>
<dbReference type="InterPro" id="IPR000415">
    <property type="entry name" value="Nitroreductase-like"/>
</dbReference>
<keyword evidence="13" id="KW-1185">Reference proteome</keyword>
<evidence type="ECO:0000313" key="12">
    <source>
        <dbReference type="EMBL" id="MDW5598371.1"/>
    </source>
</evidence>
<dbReference type="GO" id="GO:0102919">
    <property type="term" value="F:5,6-dimethylbenzimidazole synthase activity"/>
    <property type="evidence" value="ECO:0007669"/>
    <property type="project" value="UniProtKB-EC"/>
</dbReference>
<dbReference type="EMBL" id="JAWSTH010000136">
    <property type="protein sequence ID" value="MDW5598371.1"/>
    <property type="molecule type" value="Genomic_DNA"/>
</dbReference>
<name>A0ABU4HYG5_9ACTN</name>
<dbReference type="NCBIfam" id="TIGR02476">
    <property type="entry name" value="BluB"/>
    <property type="match status" value="1"/>
</dbReference>
<sequence length="624" mass="64231">MSSDPRPPRPATPAGFDPSRAAERAADPTGWRFPEAERASVYRVIAGRRDIRRFRPDPVPEDALERILAAAHQAPSVGLMQPWRLIVVRELETKLALRRLAQRERLRQAGKFPDRTSHFLDQKIEGIVEAPLGICVCCDHGEPGAEVLGRGTIPETDVYSAACAIENLWLAARAEGLGIGWVSFYRPDDLRSLLEIPARVDPMAWLCVGWPDERPVRPGLEAAGWSSRMPLADVVMEERWQESAPPSAQAAPAIAQAAPDRAAAIAARDRSDQLAKPTGSLGALETLIERWASITGAPPPSRPRAGVLVAAADHGHVVHGTSLFDAAVSAQVAGAAARGQSAVGVLARRDGHELLIADVGLVAPTPEGVRAAKLASGTADMTAAPALTEAQLDAALALGAALAGELADQGVDCLALGEIGIGNTATTAALAGALLGAGAAVTVGRGTGLDAAGLERKRAVVDAALARAAAVGVAPVEAAPADSAPADSAPADAARASDAARRLDPRTALLEVGGLELAVLAGATAEAARRRLPVILDGYAVATAALAAVGLDPAVAESLIASHRSAEPGHALVLAELGLEPLLDLRLRLGEASGALLALPVIASAGALHREMGTFAEASIDGPR</sequence>
<protein>
    <recommendedName>
        <fullName evidence="4">Nicotinate-nucleotide--dimethylbenzimidazole phosphoribosyltransferase</fullName>
        <ecNumber evidence="3">2.4.2.21</ecNumber>
    </recommendedName>
    <alternativeName>
        <fullName evidence="8">N(1)-alpha-phosphoribosyltransferase</fullName>
    </alternativeName>
</protein>
<keyword evidence="5" id="KW-0169">Cobalamin biosynthesis</keyword>
<evidence type="ECO:0000313" key="13">
    <source>
        <dbReference type="Proteomes" id="UP001284601"/>
    </source>
</evidence>
<evidence type="ECO:0000256" key="5">
    <source>
        <dbReference type="ARBA" id="ARBA00022573"/>
    </source>
</evidence>
<evidence type="ECO:0000256" key="3">
    <source>
        <dbReference type="ARBA" id="ARBA00011991"/>
    </source>
</evidence>
<comment type="caution">
    <text evidence="12">The sequence shown here is derived from an EMBL/GenBank/DDBJ whole genome shotgun (WGS) entry which is preliminary data.</text>
</comment>
<feature type="domain" description="Nitroreductase" evidence="11">
    <location>
        <begin position="45"/>
        <end position="210"/>
    </location>
</feature>
<dbReference type="EC" id="2.4.2.21" evidence="3"/>
<evidence type="ECO:0000256" key="7">
    <source>
        <dbReference type="ARBA" id="ARBA00022679"/>
    </source>
</evidence>
<comment type="similarity">
    <text evidence="2">Belongs to the CobT family.</text>
</comment>
<evidence type="ECO:0000256" key="2">
    <source>
        <dbReference type="ARBA" id="ARBA00007110"/>
    </source>
</evidence>